<proteinExistence type="predicted"/>
<reference evidence="2 3" key="1">
    <citation type="submission" date="2017-11" db="EMBL/GenBank/DDBJ databases">
        <title>De-novo sequencing of pomegranate (Punica granatum L.) genome.</title>
        <authorList>
            <person name="Akparov Z."/>
            <person name="Amiraslanov A."/>
            <person name="Hajiyeva S."/>
            <person name="Abbasov M."/>
            <person name="Kaur K."/>
            <person name="Hamwieh A."/>
            <person name="Solovyev V."/>
            <person name="Salamov A."/>
            <person name="Braich B."/>
            <person name="Kosarev P."/>
            <person name="Mahmoud A."/>
            <person name="Hajiyev E."/>
            <person name="Babayeva S."/>
            <person name="Izzatullayeva V."/>
            <person name="Mammadov A."/>
            <person name="Mammadov A."/>
            <person name="Sharifova S."/>
            <person name="Ojaghi J."/>
            <person name="Eynullazada K."/>
            <person name="Bayramov B."/>
            <person name="Abdulazimova A."/>
            <person name="Shahmuradov I."/>
        </authorList>
    </citation>
    <scope>NUCLEOTIDE SEQUENCE [LARGE SCALE GENOMIC DNA]</scope>
    <source>
        <strain evidence="3">cv. AG2017</strain>
        <tissue evidence="2">Leaf</tissue>
    </source>
</reference>
<accession>A0A2I0JKC9</accession>
<evidence type="ECO:0000313" key="2">
    <source>
        <dbReference type="EMBL" id="PKI56731.1"/>
    </source>
</evidence>
<keyword evidence="3" id="KW-1185">Reference proteome</keyword>
<feature type="transmembrane region" description="Helical" evidence="1">
    <location>
        <begin position="49"/>
        <end position="73"/>
    </location>
</feature>
<evidence type="ECO:0000313" key="3">
    <source>
        <dbReference type="Proteomes" id="UP000233551"/>
    </source>
</evidence>
<dbReference type="AlphaFoldDB" id="A0A2I0JKC9"/>
<comment type="caution">
    <text evidence="2">The sequence shown here is derived from an EMBL/GenBank/DDBJ whole genome shotgun (WGS) entry which is preliminary data.</text>
</comment>
<sequence length="192" mass="20892">MAEILWMRDPDSSNQGLLTLDRHAPGNACVAFCYGITLNNRKGDCSNGVVIFVVVLVVGIVPRVLQVPGVGLTRLWLRRVPKRVNVVGPIVFPVQDLELLNVGPVMVMVALGKLLQAGALEVKDFKARKVGGAVQGQDIGRRQEEVGLSGCGGTVRVEIRVRVCIRGVRGRIVVRDVNDVIKDQIDVIREPN</sequence>
<dbReference type="EMBL" id="PGOL01001578">
    <property type="protein sequence ID" value="PKI56731.1"/>
    <property type="molecule type" value="Genomic_DNA"/>
</dbReference>
<gene>
    <name evidence="2" type="ORF">CRG98_022891</name>
</gene>
<keyword evidence="1" id="KW-0812">Transmembrane</keyword>
<protein>
    <submittedName>
        <fullName evidence="2">Uncharacterized protein</fullName>
    </submittedName>
</protein>
<dbReference type="Proteomes" id="UP000233551">
    <property type="component" value="Unassembled WGS sequence"/>
</dbReference>
<keyword evidence="1" id="KW-0472">Membrane</keyword>
<name>A0A2I0JKC9_PUNGR</name>
<evidence type="ECO:0000256" key="1">
    <source>
        <dbReference type="SAM" id="Phobius"/>
    </source>
</evidence>
<organism evidence="2 3">
    <name type="scientific">Punica granatum</name>
    <name type="common">Pomegranate</name>
    <dbReference type="NCBI Taxonomy" id="22663"/>
    <lineage>
        <taxon>Eukaryota</taxon>
        <taxon>Viridiplantae</taxon>
        <taxon>Streptophyta</taxon>
        <taxon>Embryophyta</taxon>
        <taxon>Tracheophyta</taxon>
        <taxon>Spermatophyta</taxon>
        <taxon>Magnoliopsida</taxon>
        <taxon>eudicotyledons</taxon>
        <taxon>Gunneridae</taxon>
        <taxon>Pentapetalae</taxon>
        <taxon>rosids</taxon>
        <taxon>malvids</taxon>
        <taxon>Myrtales</taxon>
        <taxon>Lythraceae</taxon>
        <taxon>Punica</taxon>
    </lineage>
</organism>
<keyword evidence="1" id="KW-1133">Transmembrane helix</keyword>